<dbReference type="eggNOG" id="COG1073">
    <property type="taxonomic scope" value="Bacteria"/>
</dbReference>
<dbReference type="AlphaFoldDB" id="B7C812"/>
<protein>
    <recommendedName>
        <fullName evidence="1">AB hydrolase-1 domain-containing protein</fullName>
    </recommendedName>
</protein>
<evidence type="ECO:0000313" key="3">
    <source>
        <dbReference type="Proteomes" id="UP000004315"/>
    </source>
</evidence>
<dbReference type="STRING" id="518637.EUBIFOR_00315"/>
<reference evidence="2 3" key="2">
    <citation type="submission" date="2008-11" db="EMBL/GenBank/DDBJ databases">
        <title>Draft genome sequence of Eubacterium biforme (DSM 3989).</title>
        <authorList>
            <person name="Sudarsanam P."/>
            <person name="Ley R."/>
            <person name="Guruge J."/>
            <person name="Turnbaugh P.J."/>
            <person name="Mahowald M."/>
            <person name="Liep D."/>
            <person name="Gordon J."/>
        </authorList>
    </citation>
    <scope>NUCLEOTIDE SEQUENCE [LARGE SCALE GENOMIC DNA]</scope>
    <source>
        <strain evidence="2 3">DSM 3989</strain>
    </source>
</reference>
<dbReference type="Proteomes" id="UP000004315">
    <property type="component" value="Unassembled WGS sequence"/>
</dbReference>
<sequence>MKYLYLHGLGQNADSWNQVTRAAEELDNSVCVDLAKMVKGKKVTYSTLYSTFSEMCDSENEGITLCGLSLGGVLALNYAIDHPQKVKALVLIAAQYKMPVRLLKLQNALFRFMPQSMFQQTGFEKYDFIRLCNTMMELDFSDSLNQVSCPVLVICGEKDKANKKASIELAHSLKYSQFKEIPETGHEVNLESPEKLASLLQEFYNSI</sequence>
<proteinExistence type="predicted"/>
<dbReference type="Pfam" id="PF12697">
    <property type="entry name" value="Abhydrolase_6"/>
    <property type="match status" value="1"/>
</dbReference>
<keyword evidence="3" id="KW-1185">Reference proteome</keyword>
<dbReference type="OrthoDB" id="9775557at2"/>
<dbReference type="PANTHER" id="PTHR43798">
    <property type="entry name" value="MONOACYLGLYCEROL LIPASE"/>
    <property type="match status" value="1"/>
</dbReference>
<dbReference type="InterPro" id="IPR029058">
    <property type="entry name" value="AB_hydrolase_fold"/>
</dbReference>
<dbReference type="PRINTS" id="PR00111">
    <property type="entry name" value="ABHYDROLASE"/>
</dbReference>
<feature type="domain" description="AB hydrolase-1" evidence="1">
    <location>
        <begin position="5"/>
        <end position="198"/>
    </location>
</feature>
<dbReference type="RefSeq" id="WP_003864126.1">
    <property type="nucleotide sequence ID" value="NZ_DS996840.1"/>
</dbReference>
<dbReference type="InterPro" id="IPR050266">
    <property type="entry name" value="AB_hydrolase_sf"/>
</dbReference>
<comment type="caution">
    <text evidence="2">The sequence shown here is derived from an EMBL/GenBank/DDBJ whole genome shotgun (WGS) entry which is preliminary data.</text>
</comment>
<name>B7C812_9FIRM</name>
<reference evidence="2 3" key="1">
    <citation type="submission" date="2008-10" db="EMBL/GenBank/DDBJ databases">
        <authorList>
            <person name="Fulton L."/>
            <person name="Clifton S."/>
            <person name="Fulton B."/>
            <person name="Xu J."/>
            <person name="Minx P."/>
            <person name="Pepin K.H."/>
            <person name="Johnson M."/>
            <person name="Bhonagiri V."/>
            <person name="Nash W.E."/>
            <person name="Mardis E.R."/>
            <person name="Wilson R.K."/>
        </authorList>
    </citation>
    <scope>NUCLEOTIDE SEQUENCE [LARGE SCALE GENOMIC DNA]</scope>
    <source>
        <strain evidence="2 3">DSM 3989</strain>
    </source>
</reference>
<dbReference type="InterPro" id="IPR000073">
    <property type="entry name" value="AB_hydrolase_1"/>
</dbReference>
<evidence type="ECO:0000259" key="1">
    <source>
        <dbReference type="Pfam" id="PF12697"/>
    </source>
</evidence>
<gene>
    <name evidence="2" type="ORF">EUBIFOR_00315</name>
</gene>
<accession>B7C812</accession>
<organism evidence="2 3">
    <name type="scientific">Holdemanella biformis DSM 3989</name>
    <dbReference type="NCBI Taxonomy" id="518637"/>
    <lineage>
        <taxon>Bacteria</taxon>
        <taxon>Bacillati</taxon>
        <taxon>Bacillota</taxon>
        <taxon>Erysipelotrichia</taxon>
        <taxon>Erysipelotrichales</taxon>
        <taxon>Erysipelotrichaceae</taxon>
        <taxon>Holdemanella</taxon>
    </lineage>
</organism>
<dbReference type="Gene3D" id="3.40.50.1820">
    <property type="entry name" value="alpha/beta hydrolase"/>
    <property type="match status" value="1"/>
</dbReference>
<dbReference type="SUPFAM" id="SSF53474">
    <property type="entry name" value="alpha/beta-Hydrolases"/>
    <property type="match status" value="1"/>
</dbReference>
<dbReference type="EMBL" id="ABYT01000024">
    <property type="protein sequence ID" value="EEC91103.1"/>
    <property type="molecule type" value="Genomic_DNA"/>
</dbReference>
<evidence type="ECO:0000313" key="2">
    <source>
        <dbReference type="EMBL" id="EEC91103.1"/>
    </source>
</evidence>
<dbReference type="HOGENOM" id="CLU_020336_51_0_9"/>